<dbReference type="OrthoDB" id="3354175at2759"/>
<feature type="transmembrane region" description="Helical" evidence="2">
    <location>
        <begin position="178"/>
        <end position="199"/>
    </location>
</feature>
<feature type="compositionally biased region" description="Polar residues" evidence="1">
    <location>
        <begin position="303"/>
        <end position="315"/>
    </location>
</feature>
<accession>A0A8H6XZE6</accession>
<dbReference type="Proteomes" id="UP000623467">
    <property type="component" value="Unassembled WGS sequence"/>
</dbReference>
<keyword evidence="2" id="KW-0812">Transmembrane</keyword>
<keyword evidence="2" id="KW-1133">Transmembrane helix</keyword>
<organism evidence="3 4">
    <name type="scientific">Mycena sanguinolenta</name>
    <dbReference type="NCBI Taxonomy" id="230812"/>
    <lineage>
        <taxon>Eukaryota</taxon>
        <taxon>Fungi</taxon>
        <taxon>Dikarya</taxon>
        <taxon>Basidiomycota</taxon>
        <taxon>Agaricomycotina</taxon>
        <taxon>Agaricomycetes</taxon>
        <taxon>Agaricomycetidae</taxon>
        <taxon>Agaricales</taxon>
        <taxon>Marasmiineae</taxon>
        <taxon>Mycenaceae</taxon>
        <taxon>Mycena</taxon>
    </lineage>
</organism>
<feature type="transmembrane region" description="Helical" evidence="2">
    <location>
        <begin position="55"/>
        <end position="77"/>
    </location>
</feature>
<keyword evidence="2" id="KW-0472">Membrane</keyword>
<dbReference type="AlphaFoldDB" id="A0A8H6XZE6"/>
<protein>
    <submittedName>
        <fullName evidence="3">Uncharacterized protein</fullName>
    </submittedName>
</protein>
<comment type="caution">
    <text evidence="3">The sequence shown here is derived from an EMBL/GenBank/DDBJ whole genome shotgun (WGS) entry which is preliminary data.</text>
</comment>
<proteinExistence type="predicted"/>
<evidence type="ECO:0000313" key="4">
    <source>
        <dbReference type="Proteomes" id="UP000623467"/>
    </source>
</evidence>
<evidence type="ECO:0000313" key="3">
    <source>
        <dbReference type="EMBL" id="KAF7349191.1"/>
    </source>
</evidence>
<evidence type="ECO:0000256" key="1">
    <source>
        <dbReference type="SAM" id="MobiDB-lite"/>
    </source>
</evidence>
<name>A0A8H6XZE6_9AGAR</name>
<keyword evidence="4" id="KW-1185">Reference proteome</keyword>
<feature type="transmembrane region" description="Helical" evidence="2">
    <location>
        <begin position="211"/>
        <end position="242"/>
    </location>
</feature>
<feature type="region of interest" description="Disordered" evidence="1">
    <location>
        <begin position="303"/>
        <end position="324"/>
    </location>
</feature>
<feature type="transmembrane region" description="Helical" evidence="2">
    <location>
        <begin position="137"/>
        <end position="158"/>
    </location>
</feature>
<feature type="transmembrane region" description="Helical" evidence="2">
    <location>
        <begin position="17"/>
        <end position="43"/>
    </location>
</feature>
<feature type="transmembrane region" description="Helical" evidence="2">
    <location>
        <begin position="254"/>
        <end position="274"/>
    </location>
</feature>
<gene>
    <name evidence="3" type="ORF">MSAN_01708500</name>
</gene>
<dbReference type="EMBL" id="JACAZH010000016">
    <property type="protein sequence ID" value="KAF7349191.1"/>
    <property type="molecule type" value="Genomic_DNA"/>
</dbReference>
<sequence>MAVTPLGGTGLSYASSAFLAIILETLFYGLFVFMFIISTFVLFRKRTRSQTSLANVNLPLLSISSIMFIFGTVHLILDAYRAMESFVFYPEGAFAYLLATGTNTPLYISKNVIYHAQTFLGDIFMIYRLYKVWGGNGLICLPFVMCLLASIAAGAGALTTQTLRNQSQSIFSSALHDWPLAFLVMTLVINVGCTGLVAYRIFSVDRETKILNVGTLVPVAVVMLESGCLYTIATAIQLAMFMDNSGAYKIAQDTLVQLIGLIFCGIIASVGLGLSDATKNGVKSTKTSALVFGTRSSRIVTDSMADSTHPDSTIEQPDIEKGSS</sequence>
<evidence type="ECO:0000256" key="2">
    <source>
        <dbReference type="SAM" id="Phobius"/>
    </source>
</evidence>
<reference evidence="3" key="1">
    <citation type="submission" date="2020-05" db="EMBL/GenBank/DDBJ databases">
        <title>Mycena genomes resolve the evolution of fungal bioluminescence.</title>
        <authorList>
            <person name="Tsai I.J."/>
        </authorList>
    </citation>
    <scope>NUCLEOTIDE SEQUENCE</scope>
    <source>
        <strain evidence="3">160909Yilan</strain>
    </source>
</reference>